<evidence type="ECO:0000313" key="2">
    <source>
        <dbReference type="EMBL" id="GGM74717.1"/>
    </source>
</evidence>
<gene>
    <name evidence="2" type="ORF">GCM10007977_090400</name>
</gene>
<feature type="transmembrane region" description="Helical" evidence="1">
    <location>
        <begin position="109"/>
        <end position="133"/>
    </location>
</feature>
<protein>
    <submittedName>
        <fullName evidence="2">Uncharacterized protein</fullName>
    </submittedName>
</protein>
<feature type="transmembrane region" description="Helical" evidence="1">
    <location>
        <begin position="66"/>
        <end position="88"/>
    </location>
</feature>
<dbReference type="AlphaFoldDB" id="A0A917UBC9"/>
<dbReference type="EMBL" id="BMPI01000069">
    <property type="protein sequence ID" value="GGM74717.1"/>
    <property type="molecule type" value="Genomic_DNA"/>
</dbReference>
<comment type="caution">
    <text evidence="2">The sequence shown here is derived from an EMBL/GenBank/DDBJ whole genome shotgun (WGS) entry which is preliminary data.</text>
</comment>
<sequence length="337" mass="35156">MTQPPPGPGEPQPYPVYYQAAPTGGYAVPVFGQQAGYDPLISPNYGGWWQRTIAILKTAWKPLATLQAVGVVVTILVSVPQALYLVYLQSQLPQTTGTTTTTEIDFGPMLGVLGLSVLGVFVNLLVQFAIVIASNHIAVSVASGYQPQIGRSLAMAGKRVFPLIGWQLLAGLITIVGFCACILPGIYMIAVFLVLPVVVTFERTNVISRCFQLFHGDLGSSIARVATVWGIGIGVAIVAGIIAQVIQLGFGGVESLSTTNFETRGPVLTGALTVGIIIGTVISALLSAAGSVLTAPLTLTAYADMRSRIEPGLSTARLASEIELAPAASPEWGAPPA</sequence>
<keyword evidence="3" id="KW-1185">Reference proteome</keyword>
<evidence type="ECO:0000256" key="1">
    <source>
        <dbReference type="SAM" id="Phobius"/>
    </source>
</evidence>
<evidence type="ECO:0000313" key="3">
    <source>
        <dbReference type="Proteomes" id="UP000642070"/>
    </source>
</evidence>
<proteinExistence type="predicted"/>
<feature type="transmembrane region" description="Helical" evidence="1">
    <location>
        <begin position="222"/>
        <end position="246"/>
    </location>
</feature>
<keyword evidence="1" id="KW-1133">Transmembrane helix</keyword>
<accession>A0A917UBC9</accession>
<feature type="transmembrane region" description="Helical" evidence="1">
    <location>
        <begin position="168"/>
        <end position="201"/>
    </location>
</feature>
<feature type="transmembrane region" description="Helical" evidence="1">
    <location>
        <begin position="266"/>
        <end position="299"/>
    </location>
</feature>
<reference evidence="2" key="1">
    <citation type="journal article" date="2014" name="Int. J. Syst. Evol. Microbiol.">
        <title>Complete genome sequence of Corynebacterium casei LMG S-19264T (=DSM 44701T), isolated from a smear-ripened cheese.</title>
        <authorList>
            <consortium name="US DOE Joint Genome Institute (JGI-PGF)"/>
            <person name="Walter F."/>
            <person name="Albersmeier A."/>
            <person name="Kalinowski J."/>
            <person name="Ruckert C."/>
        </authorList>
    </citation>
    <scope>NUCLEOTIDE SEQUENCE</scope>
    <source>
        <strain evidence="2">JCM 19831</strain>
    </source>
</reference>
<dbReference type="Proteomes" id="UP000642070">
    <property type="component" value="Unassembled WGS sequence"/>
</dbReference>
<keyword evidence="1" id="KW-0812">Transmembrane</keyword>
<keyword evidence="1" id="KW-0472">Membrane</keyword>
<reference evidence="2" key="2">
    <citation type="submission" date="2020-09" db="EMBL/GenBank/DDBJ databases">
        <authorList>
            <person name="Sun Q."/>
            <person name="Ohkuma M."/>
        </authorList>
    </citation>
    <scope>NUCLEOTIDE SEQUENCE</scope>
    <source>
        <strain evidence="2">JCM 19831</strain>
    </source>
</reference>
<dbReference type="RefSeq" id="WP_190256253.1">
    <property type="nucleotide sequence ID" value="NZ_BMPI01000069.1"/>
</dbReference>
<name>A0A917UBC9_9ACTN</name>
<organism evidence="2 3">
    <name type="scientific">Dactylosporangium sucinum</name>
    <dbReference type="NCBI Taxonomy" id="1424081"/>
    <lineage>
        <taxon>Bacteria</taxon>
        <taxon>Bacillati</taxon>
        <taxon>Actinomycetota</taxon>
        <taxon>Actinomycetes</taxon>
        <taxon>Micromonosporales</taxon>
        <taxon>Micromonosporaceae</taxon>
        <taxon>Dactylosporangium</taxon>
    </lineage>
</organism>